<evidence type="ECO:0000313" key="4">
    <source>
        <dbReference type="EMBL" id="MBD1425796.1"/>
    </source>
</evidence>
<dbReference type="InterPro" id="IPR006860">
    <property type="entry name" value="FecR"/>
</dbReference>
<keyword evidence="1" id="KW-0812">Transmembrane</keyword>
<dbReference type="Gene3D" id="3.55.50.30">
    <property type="match status" value="1"/>
</dbReference>
<evidence type="ECO:0000259" key="3">
    <source>
        <dbReference type="Pfam" id="PF16344"/>
    </source>
</evidence>
<name>A0ABR7Y3B8_9SPHI</name>
<keyword evidence="1" id="KW-1133">Transmembrane helix</keyword>
<gene>
    <name evidence="4" type="ORF">H8B17_09400</name>
</gene>
<organism evidence="4 5">
    <name type="scientific">Sphingobacterium arenae</name>
    <dbReference type="NCBI Taxonomy" id="1280598"/>
    <lineage>
        <taxon>Bacteria</taxon>
        <taxon>Pseudomonadati</taxon>
        <taxon>Bacteroidota</taxon>
        <taxon>Sphingobacteriia</taxon>
        <taxon>Sphingobacteriales</taxon>
        <taxon>Sphingobacteriaceae</taxon>
        <taxon>Sphingobacterium</taxon>
    </lineage>
</organism>
<dbReference type="Gene3D" id="2.60.120.1440">
    <property type="match status" value="1"/>
</dbReference>
<dbReference type="PIRSF" id="PIRSF018266">
    <property type="entry name" value="FecR"/>
    <property type="match status" value="1"/>
</dbReference>
<feature type="domain" description="Protein FecR C-terminal" evidence="3">
    <location>
        <begin position="311"/>
        <end position="379"/>
    </location>
</feature>
<feature type="transmembrane region" description="Helical" evidence="1">
    <location>
        <begin position="73"/>
        <end position="95"/>
    </location>
</feature>
<evidence type="ECO:0000259" key="2">
    <source>
        <dbReference type="Pfam" id="PF04773"/>
    </source>
</evidence>
<keyword evidence="1" id="KW-0472">Membrane</keyword>
<dbReference type="EMBL" id="JACNYK010000002">
    <property type="protein sequence ID" value="MBD1425796.1"/>
    <property type="molecule type" value="Genomic_DNA"/>
</dbReference>
<evidence type="ECO:0000256" key="1">
    <source>
        <dbReference type="SAM" id="Phobius"/>
    </source>
</evidence>
<keyword evidence="5" id="KW-1185">Reference proteome</keyword>
<reference evidence="4 5" key="1">
    <citation type="submission" date="2020-08" db="EMBL/GenBank/DDBJ databases">
        <title>Sphingobacterium sp. DN00404 isolated from aquaculture water.</title>
        <authorList>
            <person name="Zhang M."/>
        </authorList>
    </citation>
    <scope>NUCLEOTIDE SEQUENCE [LARGE SCALE GENOMIC DNA]</scope>
    <source>
        <strain evidence="4 5">KCTC 32294</strain>
    </source>
</reference>
<dbReference type="InterPro" id="IPR012373">
    <property type="entry name" value="Ferrdict_sens_TM"/>
</dbReference>
<dbReference type="PANTHER" id="PTHR30273:SF2">
    <property type="entry name" value="PROTEIN FECR"/>
    <property type="match status" value="1"/>
</dbReference>
<dbReference type="Pfam" id="PF04773">
    <property type="entry name" value="FecR"/>
    <property type="match status" value="1"/>
</dbReference>
<evidence type="ECO:0000313" key="5">
    <source>
        <dbReference type="Proteomes" id="UP000606494"/>
    </source>
</evidence>
<dbReference type="Proteomes" id="UP000606494">
    <property type="component" value="Unassembled WGS sequence"/>
</dbReference>
<protein>
    <submittedName>
        <fullName evidence="4">FecR family protein</fullName>
    </submittedName>
</protein>
<sequence length="381" mass="43074">MQRKNDQLKKLYDKINSGQANQDEKDLLARWIAQLDIGKNEPSFKKIEAQRRRLLVETMPRDTVRKASKRLRIWSLSAAAALVIAIMTLAIHQFAMKSDNEILVRQQDNILPGSDKAVLTLADGSTISLTDVANGEILEEEGIQVEKTEEGEIVYRTNNLANAPAEAYNRVVTPNGGQYRIMLPDGSKAWLNAASSLTYPVNFSRKERRVKMTGEIYFEVAKVTDERNVRVPFFVETEKQEVQVLGTKFNVNAYLDEPVLQTTLVEGSVRVNATESGKSVVLKPGQFAILSDNLEVHNADIQQQLAWKNGDFVFQSEELQSILRKVARWYDIDVFCPVHLGKVRFDGMVSRKQPLSTIIDMLKITGKVNVQIKERRLIVTD</sequence>
<dbReference type="PANTHER" id="PTHR30273">
    <property type="entry name" value="PERIPLASMIC SIGNAL SENSOR AND SIGMA FACTOR ACTIVATOR FECR-RELATED"/>
    <property type="match status" value="1"/>
</dbReference>
<accession>A0ABR7Y3B8</accession>
<proteinExistence type="predicted"/>
<dbReference type="InterPro" id="IPR032508">
    <property type="entry name" value="FecR_C"/>
</dbReference>
<dbReference type="Pfam" id="PF16344">
    <property type="entry name" value="FecR_C"/>
    <property type="match status" value="1"/>
</dbReference>
<dbReference type="RefSeq" id="WP_190308924.1">
    <property type="nucleotide sequence ID" value="NZ_JACNYK010000002.1"/>
</dbReference>
<feature type="domain" description="FecR protein" evidence="2">
    <location>
        <begin position="170"/>
        <end position="270"/>
    </location>
</feature>
<comment type="caution">
    <text evidence="4">The sequence shown here is derived from an EMBL/GenBank/DDBJ whole genome shotgun (WGS) entry which is preliminary data.</text>
</comment>